<keyword evidence="3" id="KW-1185">Reference proteome</keyword>
<dbReference type="RefSeq" id="WP_329404031.1">
    <property type="nucleotide sequence ID" value="NZ_CP109019.1"/>
</dbReference>
<accession>A0ABZ1XWE7</accession>
<evidence type="ECO:0000313" key="3">
    <source>
        <dbReference type="Proteomes" id="UP001432060"/>
    </source>
</evidence>
<feature type="chain" id="PRO_5047314460" description="Secreted protein" evidence="1">
    <location>
        <begin position="30"/>
        <end position="134"/>
    </location>
</feature>
<dbReference type="EMBL" id="CP109019">
    <property type="protein sequence ID" value="WUT87081.1"/>
    <property type="molecule type" value="Genomic_DNA"/>
</dbReference>
<evidence type="ECO:0000313" key="2">
    <source>
        <dbReference type="EMBL" id="WUT87081.1"/>
    </source>
</evidence>
<sequence>MNKTRAALTLMTVTVSACSLATVHTTANAAPQDCVTTTLHTGTQTVGTIATKSSSSACHGLNLTYAHRSGREHWDEYAGMYETASGWKFGASGYVLVDNGHYPVGHYVLVPDLAPGTRFSVASQDGVDTVDITH</sequence>
<dbReference type="PROSITE" id="PS51257">
    <property type="entry name" value="PROKAR_LIPOPROTEIN"/>
    <property type="match status" value="1"/>
</dbReference>
<reference evidence="2" key="1">
    <citation type="submission" date="2022-10" db="EMBL/GenBank/DDBJ databases">
        <title>The complete genomes of actinobacterial strains from the NBC collection.</title>
        <authorList>
            <person name="Joergensen T.S."/>
            <person name="Alvarez Arevalo M."/>
            <person name="Sterndorff E.B."/>
            <person name="Faurdal D."/>
            <person name="Vuksanovic O."/>
            <person name="Mourched A.-S."/>
            <person name="Charusanti P."/>
            <person name="Shaw S."/>
            <person name="Blin K."/>
            <person name="Weber T."/>
        </authorList>
    </citation>
    <scope>NUCLEOTIDE SEQUENCE</scope>
    <source>
        <strain evidence="2">NBC_00668</strain>
    </source>
</reference>
<gene>
    <name evidence="2" type="ORF">OG515_35170</name>
</gene>
<proteinExistence type="predicted"/>
<name>A0ABZ1XWE7_9ACTN</name>
<dbReference type="Proteomes" id="UP001432060">
    <property type="component" value="Chromosome"/>
</dbReference>
<organism evidence="2 3">
    <name type="scientific">Streptomyces melanogenes</name>
    <dbReference type="NCBI Taxonomy" id="67326"/>
    <lineage>
        <taxon>Bacteria</taxon>
        <taxon>Bacillati</taxon>
        <taxon>Actinomycetota</taxon>
        <taxon>Actinomycetes</taxon>
        <taxon>Kitasatosporales</taxon>
        <taxon>Streptomycetaceae</taxon>
        <taxon>Streptomyces</taxon>
    </lineage>
</organism>
<keyword evidence="1" id="KW-0732">Signal</keyword>
<evidence type="ECO:0008006" key="4">
    <source>
        <dbReference type="Google" id="ProtNLM"/>
    </source>
</evidence>
<evidence type="ECO:0000256" key="1">
    <source>
        <dbReference type="SAM" id="SignalP"/>
    </source>
</evidence>
<feature type="signal peptide" evidence="1">
    <location>
        <begin position="1"/>
        <end position="29"/>
    </location>
</feature>
<protein>
    <recommendedName>
        <fullName evidence="4">Secreted protein</fullName>
    </recommendedName>
</protein>